<dbReference type="EMBL" id="SRMP02000007">
    <property type="protein sequence ID" value="MFN0290949.1"/>
    <property type="molecule type" value="Genomic_DNA"/>
</dbReference>
<evidence type="ECO:0008006" key="4">
    <source>
        <dbReference type="Google" id="ProtNLM"/>
    </source>
</evidence>
<name>A0ABW9JEW6_9SPHI</name>
<dbReference type="RefSeq" id="WP_138730162.1">
    <property type="nucleotide sequence ID" value="NZ_SRMP02000007.1"/>
</dbReference>
<evidence type="ECO:0000313" key="2">
    <source>
        <dbReference type="EMBL" id="MFN0290949.1"/>
    </source>
</evidence>
<feature type="chain" id="PRO_5047189339" description="Outer membrane protein beta-barrel domain-containing protein" evidence="1">
    <location>
        <begin position="21"/>
        <end position="202"/>
    </location>
</feature>
<comment type="caution">
    <text evidence="2">The sequence shown here is derived from an EMBL/GenBank/DDBJ whole genome shotgun (WGS) entry which is preliminary data.</text>
</comment>
<dbReference type="InterPro" id="IPR011250">
    <property type="entry name" value="OMP/PagP_B-barrel"/>
</dbReference>
<feature type="signal peptide" evidence="1">
    <location>
        <begin position="1"/>
        <end position="20"/>
    </location>
</feature>
<organism evidence="2 3">
    <name type="scientific">Pedobacter helvus</name>
    <dbReference type="NCBI Taxonomy" id="2563444"/>
    <lineage>
        <taxon>Bacteria</taxon>
        <taxon>Pseudomonadati</taxon>
        <taxon>Bacteroidota</taxon>
        <taxon>Sphingobacteriia</taxon>
        <taxon>Sphingobacteriales</taxon>
        <taxon>Sphingobacteriaceae</taxon>
        <taxon>Pedobacter</taxon>
    </lineage>
</organism>
<reference evidence="2 3" key="1">
    <citation type="submission" date="2024-12" db="EMBL/GenBank/DDBJ databases">
        <authorList>
            <person name="Hu S."/>
        </authorList>
    </citation>
    <scope>NUCLEOTIDE SEQUENCE [LARGE SCALE GENOMIC DNA]</scope>
    <source>
        <strain evidence="2 3">P-25</strain>
    </source>
</reference>
<dbReference type="Gene3D" id="2.40.160.20">
    <property type="match status" value="1"/>
</dbReference>
<evidence type="ECO:0000256" key="1">
    <source>
        <dbReference type="SAM" id="SignalP"/>
    </source>
</evidence>
<evidence type="ECO:0000313" key="3">
    <source>
        <dbReference type="Proteomes" id="UP001517367"/>
    </source>
</evidence>
<gene>
    <name evidence="2" type="ORF">E5L68_006080</name>
</gene>
<dbReference type="Proteomes" id="UP001517367">
    <property type="component" value="Unassembled WGS sequence"/>
</dbReference>
<proteinExistence type="predicted"/>
<keyword evidence="3" id="KW-1185">Reference proteome</keyword>
<keyword evidence="1" id="KW-0732">Signal</keyword>
<sequence>MKKFFLFAALLLSGTLGVYAQTKGTNSLGLGIDFGKAETKTNNESYTSKGSNFSVNYARFIKDNAKLGIGASLGFNENGSNQETNSFGISALYQKYYPVYKKLYVFIGGDASYNNSKLTQQSSYVPNDNIQKGNSYTLGAYGGVSYFLGKHWELEARVINANFGYHTSSSEDGNIYSYKQKGFSLKTTGSFTDLGFNINFLF</sequence>
<protein>
    <recommendedName>
        <fullName evidence="4">Outer membrane protein beta-barrel domain-containing protein</fullName>
    </recommendedName>
</protein>
<accession>A0ABW9JEW6</accession>
<dbReference type="SUPFAM" id="SSF56925">
    <property type="entry name" value="OMPA-like"/>
    <property type="match status" value="1"/>
</dbReference>